<feature type="transmembrane region" description="Helical" evidence="2">
    <location>
        <begin position="166"/>
        <end position="187"/>
    </location>
</feature>
<feature type="transmembrane region" description="Helical" evidence="2">
    <location>
        <begin position="107"/>
        <end position="125"/>
    </location>
</feature>
<feature type="compositionally biased region" description="Polar residues" evidence="1">
    <location>
        <begin position="24"/>
        <end position="36"/>
    </location>
</feature>
<feature type="compositionally biased region" description="Polar residues" evidence="1">
    <location>
        <begin position="1"/>
        <end position="10"/>
    </location>
</feature>
<dbReference type="Proteomes" id="UP000054321">
    <property type="component" value="Unassembled WGS sequence"/>
</dbReference>
<keyword evidence="2" id="KW-1133">Transmembrane helix</keyword>
<feature type="region of interest" description="Disordered" evidence="1">
    <location>
        <begin position="1"/>
        <end position="36"/>
    </location>
</feature>
<accession>A0A0C3HIE4</accession>
<evidence type="ECO:0000256" key="2">
    <source>
        <dbReference type="SAM" id="Phobius"/>
    </source>
</evidence>
<dbReference type="EMBL" id="KN832874">
    <property type="protein sequence ID" value="KIN02865.1"/>
    <property type="molecule type" value="Genomic_DNA"/>
</dbReference>
<proteinExistence type="predicted"/>
<dbReference type="OrthoDB" id="3538077at2759"/>
<feature type="transmembrane region" description="Helical" evidence="2">
    <location>
        <begin position="83"/>
        <end position="101"/>
    </location>
</feature>
<evidence type="ECO:0000313" key="4">
    <source>
        <dbReference type="Proteomes" id="UP000054321"/>
    </source>
</evidence>
<evidence type="ECO:0008006" key="5">
    <source>
        <dbReference type="Google" id="ProtNLM"/>
    </source>
</evidence>
<dbReference type="InParanoid" id="A0A0C3HIE4"/>
<evidence type="ECO:0000313" key="3">
    <source>
        <dbReference type="EMBL" id="KIN02865.1"/>
    </source>
</evidence>
<sequence>MSGPTETSPLLSAPAEPVVEGDSAPQQEPDGSNPSRTENLLRSIKILQIVLFASAVTDFAAAIGAFVLFETSAFRHRYFEDKIAVLLFGTFVAFLFSGSNLKWKVPYLVNVIVDLSIPLFLWGCCNQIRVYFPDDYWCRSTSKGHLYEGIVGHAECIKRLRVFQGLLWVCIGFTAVVGVCHLVLFVLRTVVLIRQRAAPGSGQLSFWLPTGEITLSVSIKILKQQRGIENPGRQAAVTIEHGTLAEGEA</sequence>
<name>A0A0C3HIE4_OIDMZ</name>
<feature type="transmembrane region" description="Helical" evidence="2">
    <location>
        <begin position="46"/>
        <end position="71"/>
    </location>
</feature>
<dbReference type="AlphaFoldDB" id="A0A0C3HIE4"/>
<keyword evidence="2" id="KW-0812">Transmembrane</keyword>
<evidence type="ECO:0000256" key="1">
    <source>
        <dbReference type="SAM" id="MobiDB-lite"/>
    </source>
</evidence>
<protein>
    <recommendedName>
        <fullName evidence="5">MARVEL domain-containing protein</fullName>
    </recommendedName>
</protein>
<keyword evidence="2" id="KW-0472">Membrane</keyword>
<keyword evidence="4" id="KW-1185">Reference proteome</keyword>
<reference evidence="3 4" key="1">
    <citation type="submission" date="2014-04" db="EMBL/GenBank/DDBJ databases">
        <authorList>
            <consortium name="DOE Joint Genome Institute"/>
            <person name="Kuo A."/>
            <person name="Martino E."/>
            <person name="Perotto S."/>
            <person name="Kohler A."/>
            <person name="Nagy L.G."/>
            <person name="Floudas D."/>
            <person name="Copeland A."/>
            <person name="Barry K.W."/>
            <person name="Cichocki N."/>
            <person name="Veneault-Fourrey C."/>
            <person name="LaButti K."/>
            <person name="Lindquist E.A."/>
            <person name="Lipzen A."/>
            <person name="Lundell T."/>
            <person name="Morin E."/>
            <person name="Murat C."/>
            <person name="Sun H."/>
            <person name="Tunlid A."/>
            <person name="Henrissat B."/>
            <person name="Grigoriev I.V."/>
            <person name="Hibbett D.S."/>
            <person name="Martin F."/>
            <person name="Nordberg H.P."/>
            <person name="Cantor M.N."/>
            <person name="Hua S.X."/>
        </authorList>
    </citation>
    <scope>NUCLEOTIDE SEQUENCE [LARGE SCALE GENOMIC DNA]</scope>
    <source>
        <strain evidence="3 4">Zn</strain>
    </source>
</reference>
<organism evidence="3 4">
    <name type="scientific">Oidiodendron maius (strain Zn)</name>
    <dbReference type="NCBI Taxonomy" id="913774"/>
    <lineage>
        <taxon>Eukaryota</taxon>
        <taxon>Fungi</taxon>
        <taxon>Dikarya</taxon>
        <taxon>Ascomycota</taxon>
        <taxon>Pezizomycotina</taxon>
        <taxon>Leotiomycetes</taxon>
        <taxon>Leotiomycetes incertae sedis</taxon>
        <taxon>Myxotrichaceae</taxon>
        <taxon>Oidiodendron</taxon>
    </lineage>
</organism>
<dbReference type="HOGENOM" id="CLU_092120_0_0_1"/>
<gene>
    <name evidence="3" type="ORF">OIDMADRAFT_144054</name>
</gene>
<reference evidence="4" key="2">
    <citation type="submission" date="2015-01" db="EMBL/GenBank/DDBJ databases">
        <title>Evolutionary Origins and Diversification of the Mycorrhizal Mutualists.</title>
        <authorList>
            <consortium name="DOE Joint Genome Institute"/>
            <consortium name="Mycorrhizal Genomics Consortium"/>
            <person name="Kohler A."/>
            <person name="Kuo A."/>
            <person name="Nagy L.G."/>
            <person name="Floudas D."/>
            <person name="Copeland A."/>
            <person name="Barry K.W."/>
            <person name="Cichocki N."/>
            <person name="Veneault-Fourrey C."/>
            <person name="LaButti K."/>
            <person name="Lindquist E.A."/>
            <person name="Lipzen A."/>
            <person name="Lundell T."/>
            <person name="Morin E."/>
            <person name="Murat C."/>
            <person name="Riley R."/>
            <person name="Ohm R."/>
            <person name="Sun H."/>
            <person name="Tunlid A."/>
            <person name="Henrissat B."/>
            <person name="Grigoriev I.V."/>
            <person name="Hibbett D.S."/>
            <person name="Martin F."/>
        </authorList>
    </citation>
    <scope>NUCLEOTIDE SEQUENCE [LARGE SCALE GENOMIC DNA]</scope>
    <source>
        <strain evidence="4">Zn</strain>
    </source>
</reference>